<organism evidence="1 2">
    <name type="scientific">Papilio machaon</name>
    <name type="common">Old World swallowtail butterfly</name>
    <dbReference type="NCBI Taxonomy" id="76193"/>
    <lineage>
        <taxon>Eukaryota</taxon>
        <taxon>Metazoa</taxon>
        <taxon>Ecdysozoa</taxon>
        <taxon>Arthropoda</taxon>
        <taxon>Hexapoda</taxon>
        <taxon>Insecta</taxon>
        <taxon>Pterygota</taxon>
        <taxon>Neoptera</taxon>
        <taxon>Endopterygota</taxon>
        <taxon>Lepidoptera</taxon>
        <taxon>Glossata</taxon>
        <taxon>Ditrysia</taxon>
        <taxon>Papilionoidea</taxon>
        <taxon>Papilionidae</taxon>
        <taxon>Papilioninae</taxon>
        <taxon>Papilio</taxon>
    </lineage>
</organism>
<protein>
    <recommendedName>
        <fullName evidence="3">Circadian clock-controlled protein</fullName>
    </recommendedName>
</protein>
<evidence type="ECO:0000313" key="1">
    <source>
        <dbReference type="EMBL" id="KPJ14401.1"/>
    </source>
</evidence>
<evidence type="ECO:0000313" key="2">
    <source>
        <dbReference type="Proteomes" id="UP000053240"/>
    </source>
</evidence>
<reference evidence="1 2" key="1">
    <citation type="journal article" date="2015" name="Nat. Commun.">
        <title>Outbred genome sequencing and CRISPR/Cas9 gene editing in butterflies.</title>
        <authorList>
            <person name="Li X."/>
            <person name="Fan D."/>
            <person name="Zhang W."/>
            <person name="Liu G."/>
            <person name="Zhang L."/>
            <person name="Zhao L."/>
            <person name="Fang X."/>
            <person name="Chen L."/>
            <person name="Dong Y."/>
            <person name="Chen Y."/>
            <person name="Ding Y."/>
            <person name="Zhao R."/>
            <person name="Feng M."/>
            <person name="Zhu Y."/>
            <person name="Feng Y."/>
            <person name="Jiang X."/>
            <person name="Zhu D."/>
            <person name="Xiang H."/>
            <person name="Feng X."/>
            <person name="Li S."/>
            <person name="Wang J."/>
            <person name="Zhang G."/>
            <person name="Kronforst M.R."/>
            <person name="Wang W."/>
        </authorList>
    </citation>
    <scope>NUCLEOTIDE SEQUENCE [LARGE SCALE GENOMIC DNA]</scope>
    <source>
        <strain evidence="1">Ya'a_city_454_Pm</strain>
        <tissue evidence="1">Whole body</tissue>
    </source>
</reference>
<sequence>MQIAFPYIADGISEIGVPRTDPMNFENITMWTEQNSFRFTLPYLQIRGGRRCKVVEFRQLRDQSALKLIVDCPLLGTGTYKLNGKMLIFDIDKEGDYKMQTIQPLMNVFSKDKTTILQIGEPIESSIVKNLFNALKVFFNRVPIDEFLQH</sequence>
<dbReference type="InParanoid" id="A0A194REP2"/>
<dbReference type="AlphaFoldDB" id="A0A194REP2"/>
<dbReference type="InterPro" id="IPR010562">
    <property type="entry name" value="Haemolymph_juvenile_hormone-bd"/>
</dbReference>
<proteinExistence type="predicted"/>
<dbReference type="Pfam" id="PF06585">
    <property type="entry name" value="JHBP"/>
    <property type="match status" value="1"/>
</dbReference>
<keyword evidence="2" id="KW-1185">Reference proteome</keyword>
<gene>
    <name evidence="1" type="ORF">RR48_13472</name>
</gene>
<dbReference type="Proteomes" id="UP000053240">
    <property type="component" value="Unassembled WGS sequence"/>
</dbReference>
<dbReference type="Gene3D" id="3.15.10.30">
    <property type="entry name" value="Haemolymph juvenile hormone binding protein"/>
    <property type="match status" value="1"/>
</dbReference>
<dbReference type="EMBL" id="KQ460473">
    <property type="protein sequence ID" value="KPJ14401.1"/>
    <property type="molecule type" value="Genomic_DNA"/>
</dbReference>
<accession>A0A194REP2</accession>
<evidence type="ECO:0008006" key="3">
    <source>
        <dbReference type="Google" id="ProtNLM"/>
    </source>
</evidence>
<name>A0A194REP2_PAPMA</name>
<dbReference type="InterPro" id="IPR038606">
    <property type="entry name" value="To_sf"/>
</dbReference>